<dbReference type="RefSeq" id="XP_021884687.1">
    <property type="nucleotide sequence ID" value="XM_022019755.1"/>
</dbReference>
<feature type="transmembrane region" description="Helical" evidence="1">
    <location>
        <begin position="104"/>
        <end position="123"/>
    </location>
</feature>
<feature type="transmembrane region" description="Helical" evidence="1">
    <location>
        <begin position="66"/>
        <end position="84"/>
    </location>
</feature>
<keyword evidence="1" id="KW-0472">Membrane</keyword>
<protein>
    <submittedName>
        <fullName evidence="2">Uncharacterized protein</fullName>
    </submittedName>
</protein>
<comment type="caution">
    <text evidence="2">The sequence shown here is derived from an EMBL/GenBank/DDBJ whole genome shotgun (WGS) entry which is preliminary data.</text>
</comment>
<accession>A0A1Y2GXC4</accession>
<proteinExistence type="predicted"/>
<evidence type="ECO:0000313" key="2">
    <source>
        <dbReference type="EMBL" id="ORZ26940.1"/>
    </source>
</evidence>
<dbReference type="Proteomes" id="UP000193648">
    <property type="component" value="Unassembled WGS sequence"/>
</dbReference>
<sequence>MIIKKPCCFKKKIHNKCVYHADKMFYLVFKEHLIQMMHLKKKKIIRESVVTNEQVFYNGQNKTQGFRVYVISTFYFPLYLSLFPSLPFLPRLFSLLPFLPFPPFFFSPFLLSSSSASFIFYSATTKKKKRF</sequence>
<dbReference type="GeneID" id="33561600"/>
<evidence type="ECO:0000256" key="1">
    <source>
        <dbReference type="SAM" id="Phobius"/>
    </source>
</evidence>
<reference evidence="2 3" key="1">
    <citation type="submission" date="2016-07" db="EMBL/GenBank/DDBJ databases">
        <title>Pervasive Adenine N6-methylation of Active Genes in Fungi.</title>
        <authorList>
            <consortium name="DOE Joint Genome Institute"/>
            <person name="Mondo S.J."/>
            <person name="Dannebaum R.O."/>
            <person name="Kuo R.C."/>
            <person name="Labutti K."/>
            <person name="Haridas S."/>
            <person name="Kuo A."/>
            <person name="Salamov A."/>
            <person name="Ahrendt S.R."/>
            <person name="Lipzen A."/>
            <person name="Sullivan W."/>
            <person name="Andreopoulos W.B."/>
            <person name="Clum A."/>
            <person name="Lindquist E."/>
            <person name="Daum C."/>
            <person name="Ramamoorthy G.K."/>
            <person name="Gryganskyi A."/>
            <person name="Culley D."/>
            <person name="Magnuson J.K."/>
            <person name="James T.Y."/>
            <person name="O'Malley M.A."/>
            <person name="Stajich J.E."/>
            <person name="Spatafora J.W."/>
            <person name="Visel A."/>
            <person name="Grigoriev I.V."/>
        </authorList>
    </citation>
    <scope>NUCLEOTIDE SEQUENCE [LARGE SCALE GENOMIC DNA]</scope>
    <source>
        <strain evidence="2 3">NRRL 3116</strain>
    </source>
</reference>
<evidence type="ECO:0000313" key="3">
    <source>
        <dbReference type="Proteomes" id="UP000193648"/>
    </source>
</evidence>
<dbReference type="InParanoid" id="A0A1Y2GXC4"/>
<organism evidence="2 3">
    <name type="scientific">Lobosporangium transversale</name>
    <dbReference type="NCBI Taxonomy" id="64571"/>
    <lineage>
        <taxon>Eukaryota</taxon>
        <taxon>Fungi</taxon>
        <taxon>Fungi incertae sedis</taxon>
        <taxon>Mucoromycota</taxon>
        <taxon>Mortierellomycotina</taxon>
        <taxon>Mortierellomycetes</taxon>
        <taxon>Mortierellales</taxon>
        <taxon>Mortierellaceae</taxon>
        <taxon>Lobosporangium</taxon>
    </lineage>
</organism>
<keyword evidence="1" id="KW-1133">Transmembrane helix</keyword>
<keyword evidence="3" id="KW-1185">Reference proteome</keyword>
<name>A0A1Y2GXC4_9FUNG</name>
<dbReference type="AlphaFoldDB" id="A0A1Y2GXC4"/>
<gene>
    <name evidence="2" type="ORF">BCR41DRAFT_178941</name>
</gene>
<dbReference type="EMBL" id="MCFF01000005">
    <property type="protein sequence ID" value="ORZ26940.1"/>
    <property type="molecule type" value="Genomic_DNA"/>
</dbReference>
<keyword evidence="1" id="KW-0812">Transmembrane</keyword>